<proteinExistence type="predicted"/>
<dbReference type="CDD" id="cd00082">
    <property type="entry name" value="HisKA"/>
    <property type="match status" value="1"/>
</dbReference>
<evidence type="ECO:0000256" key="17">
    <source>
        <dbReference type="PROSITE-ProRule" id="PRU00169"/>
    </source>
</evidence>
<dbReference type="Pfam" id="PF08448">
    <property type="entry name" value="PAS_4"/>
    <property type="match status" value="1"/>
</dbReference>
<dbReference type="CDD" id="cd13705">
    <property type="entry name" value="PBP2_BvgS_D1"/>
    <property type="match status" value="1"/>
</dbReference>
<feature type="domain" description="Response regulatory" evidence="21">
    <location>
        <begin position="966"/>
        <end position="1085"/>
    </location>
</feature>
<dbReference type="CDD" id="cd17546">
    <property type="entry name" value="REC_hyHK_CKI1_RcsC-like"/>
    <property type="match status" value="1"/>
</dbReference>
<dbReference type="Pfam" id="PF00497">
    <property type="entry name" value="SBP_bac_3"/>
    <property type="match status" value="2"/>
</dbReference>
<evidence type="ECO:0000256" key="4">
    <source>
        <dbReference type="ARBA" id="ARBA00022475"/>
    </source>
</evidence>
<dbReference type="InterPro" id="IPR049870">
    <property type="entry name" value="BvgS-like_periplasmic1"/>
</dbReference>
<protein>
    <recommendedName>
        <fullName evidence="3">histidine kinase</fullName>
        <ecNumber evidence="3">2.7.13.3</ecNumber>
    </recommendedName>
</protein>
<feature type="signal peptide" evidence="19">
    <location>
        <begin position="1"/>
        <end position="26"/>
    </location>
</feature>
<feature type="domain" description="PAS" evidence="22">
    <location>
        <begin position="577"/>
        <end position="623"/>
    </location>
</feature>
<keyword evidence="13 18" id="KW-1133">Transmembrane helix</keyword>
<dbReference type="NCBIfam" id="TIGR00229">
    <property type="entry name" value="sensory_box"/>
    <property type="match status" value="1"/>
</dbReference>
<feature type="modified residue" description="Phosphohistidine" evidence="16">
    <location>
        <position position="1157"/>
    </location>
</feature>
<dbReference type="SUPFAM" id="SSF47384">
    <property type="entry name" value="Homodimeric domain of signal transducing histidine kinase"/>
    <property type="match status" value="1"/>
</dbReference>
<dbReference type="CDD" id="cd00130">
    <property type="entry name" value="PAS"/>
    <property type="match status" value="1"/>
</dbReference>
<dbReference type="GO" id="GO:0000155">
    <property type="term" value="F:phosphorelay sensor kinase activity"/>
    <property type="evidence" value="ECO:0007669"/>
    <property type="project" value="InterPro"/>
</dbReference>
<keyword evidence="10" id="KW-0547">Nucleotide-binding</keyword>
<dbReference type="InterPro" id="IPR013656">
    <property type="entry name" value="PAS_4"/>
</dbReference>
<dbReference type="InterPro" id="IPR035965">
    <property type="entry name" value="PAS-like_dom_sf"/>
</dbReference>
<keyword evidence="11 25" id="KW-0418">Kinase</keyword>
<name>A0AAC9BRV4_9PSED</name>
<dbReference type="EC" id="2.7.13.3" evidence="3"/>
<accession>A0AAC9BRV4</accession>
<evidence type="ECO:0000256" key="2">
    <source>
        <dbReference type="ARBA" id="ARBA00004429"/>
    </source>
</evidence>
<dbReference type="PROSITE" id="PS50112">
    <property type="entry name" value="PAS"/>
    <property type="match status" value="1"/>
</dbReference>
<dbReference type="InterPro" id="IPR003661">
    <property type="entry name" value="HisK_dim/P_dom"/>
</dbReference>
<dbReference type="Pfam" id="PF00512">
    <property type="entry name" value="HisKA"/>
    <property type="match status" value="1"/>
</dbReference>
<dbReference type="SMART" id="SM00387">
    <property type="entry name" value="HATPase_c"/>
    <property type="match status" value="1"/>
</dbReference>
<evidence type="ECO:0000259" key="21">
    <source>
        <dbReference type="PROSITE" id="PS50110"/>
    </source>
</evidence>
<keyword evidence="15 18" id="KW-0472">Membrane</keyword>
<keyword evidence="6 17" id="KW-0597">Phosphoprotein</keyword>
<keyword evidence="7" id="KW-0808">Transferase</keyword>
<dbReference type="Gene3D" id="3.40.190.10">
    <property type="entry name" value="Periplasmic binding protein-like II"/>
    <property type="match status" value="4"/>
</dbReference>
<dbReference type="SMART" id="SM00091">
    <property type="entry name" value="PAS"/>
    <property type="match status" value="1"/>
</dbReference>
<dbReference type="InterPro" id="IPR004358">
    <property type="entry name" value="Sig_transdc_His_kin-like_C"/>
</dbReference>
<dbReference type="InterPro" id="IPR005467">
    <property type="entry name" value="His_kinase_dom"/>
</dbReference>
<evidence type="ECO:0000256" key="12">
    <source>
        <dbReference type="ARBA" id="ARBA00022840"/>
    </source>
</evidence>
<dbReference type="InterPro" id="IPR000014">
    <property type="entry name" value="PAS"/>
</dbReference>
<dbReference type="SMART" id="SM00448">
    <property type="entry name" value="REC"/>
    <property type="match status" value="1"/>
</dbReference>
<dbReference type="Gene3D" id="3.30.450.20">
    <property type="entry name" value="PAS domain"/>
    <property type="match status" value="1"/>
</dbReference>
<evidence type="ECO:0000256" key="6">
    <source>
        <dbReference type="ARBA" id="ARBA00022553"/>
    </source>
</evidence>
<evidence type="ECO:0000313" key="26">
    <source>
        <dbReference type="Proteomes" id="UP000078142"/>
    </source>
</evidence>
<gene>
    <name evidence="25" type="ORF">A8L59_09270</name>
</gene>
<evidence type="ECO:0000256" key="16">
    <source>
        <dbReference type="PROSITE-ProRule" id="PRU00110"/>
    </source>
</evidence>
<dbReference type="PROSITE" id="PS50894">
    <property type="entry name" value="HPT"/>
    <property type="match status" value="1"/>
</dbReference>
<dbReference type="PROSITE" id="PS50109">
    <property type="entry name" value="HIS_KIN"/>
    <property type="match status" value="1"/>
</dbReference>
<keyword evidence="14" id="KW-0902">Two-component regulatory system</keyword>
<dbReference type="FunFam" id="3.30.565.10:FF:000010">
    <property type="entry name" value="Sensor histidine kinase RcsC"/>
    <property type="match status" value="1"/>
</dbReference>
<evidence type="ECO:0000256" key="15">
    <source>
        <dbReference type="ARBA" id="ARBA00023136"/>
    </source>
</evidence>
<evidence type="ECO:0000256" key="13">
    <source>
        <dbReference type="ARBA" id="ARBA00022989"/>
    </source>
</evidence>
<evidence type="ECO:0000256" key="1">
    <source>
        <dbReference type="ARBA" id="ARBA00000085"/>
    </source>
</evidence>
<evidence type="ECO:0000313" key="25">
    <source>
        <dbReference type="EMBL" id="ANH97586.1"/>
    </source>
</evidence>
<dbReference type="SUPFAM" id="SSF55785">
    <property type="entry name" value="PYP-like sensor domain (PAS domain)"/>
    <property type="match status" value="1"/>
</dbReference>
<dbReference type="SUPFAM" id="SSF52172">
    <property type="entry name" value="CheY-like"/>
    <property type="match status" value="1"/>
</dbReference>
<dbReference type="SUPFAM" id="SSF53850">
    <property type="entry name" value="Periplasmic binding protein-like II"/>
    <property type="match status" value="2"/>
</dbReference>
<reference evidence="25 26" key="1">
    <citation type="submission" date="2016-05" db="EMBL/GenBank/DDBJ databases">
        <authorList>
            <person name="Wang S."/>
            <person name="Zhu B."/>
        </authorList>
    </citation>
    <scope>NUCLEOTIDE SEQUENCE [LARGE SCALE GENOMIC DNA]</scope>
    <source>
        <strain evidence="25 26">CRS05-R5</strain>
    </source>
</reference>
<dbReference type="SMART" id="SM00388">
    <property type="entry name" value="HisKA"/>
    <property type="match status" value="1"/>
</dbReference>
<dbReference type="CDD" id="cd16922">
    <property type="entry name" value="HATPase_EvgS-ArcB-TorS-like"/>
    <property type="match status" value="1"/>
</dbReference>
<evidence type="ECO:0000259" key="24">
    <source>
        <dbReference type="PROSITE" id="PS50894"/>
    </source>
</evidence>
<dbReference type="PRINTS" id="PR00344">
    <property type="entry name" value="BCTRLSENSOR"/>
</dbReference>
<evidence type="ECO:0000256" key="8">
    <source>
        <dbReference type="ARBA" id="ARBA00022692"/>
    </source>
</evidence>
<dbReference type="Pfam" id="PF01627">
    <property type="entry name" value="Hpt"/>
    <property type="match status" value="1"/>
</dbReference>
<feature type="modified residue" description="4-aspartylphosphate" evidence="17">
    <location>
        <position position="1015"/>
    </location>
</feature>
<dbReference type="PANTHER" id="PTHR43047">
    <property type="entry name" value="TWO-COMPONENT HISTIDINE PROTEIN KINASE"/>
    <property type="match status" value="1"/>
</dbReference>
<dbReference type="InterPro" id="IPR000700">
    <property type="entry name" value="PAS-assoc_C"/>
</dbReference>
<dbReference type="SMART" id="SM00062">
    <property type="entry name" value="PBPb"/>
    <property type="match status" value="2"/>
</dbReference>
<dbReference type="InterPro" id="IPR011006">
    <property type="entry name" value="CheY-like_superfamily"/>
</dbReference>
<evidence type="ECO:0000256" key="3">
    <source>
        <dbReference type="ARBA" id="ARBA00012438"/>
    </source>
</evidence>
<dbReference type="AlphaFoldDB" id="A0AAC9BRV4"/>
<dbReference type="InterPro" id="IPR036097">
    <property type="entry name" value="HisK_dim/P_sf"/>
</dbReference>
<dbReference type="InterPro" id="IPR036641">
    <property type="entry name" value="HPT_dom_sf"/>
</dbReference>
<evidence type="ECO:0000256" key="14">
    <source>
        <dbReference type="ARBA" id="ARBA00023012"/>
    </source>
</evidence>
<dbReference type="PANTHER" id="PTHR43047:SF72">
    <property type="entry name" value="OSMOSENSING HISTIDINE PROTEIN KINASE SLN1"/>
    <property type="match status" value="1"/>
</dbReference>
<dbReference type="Gene3D" id="1.10.287.130">
    <property type="match status" value="1"/>
</dbReference>
<sequence length="1214" mass="132953">MNTLVKKLLAGLVLCGTWLAASVCTAAPETLHVLGRSIVDEYSVALDEADWAWLRHRPTLLLGASAPDYAPFAITSNGNDYEGLTADYAQLIAQLLHVNIEVRRFDSRAQVLAALKSGQIDMLGTANGYEATDPELSMSTSYADDQPTLVTRIGDKQNLPVDLAGKRVAMLYHYLPPDAVQTFYPHASIQLYPSTLSAIGAVAFGQADVYLGDSISSNYLISKNYLNNVQLSDFSRMEVQPFAFAVSRGNDRLLRILNAALSSIPTSERMGILRRWSAGGATMPGRQTLHFSVSEQRWLDRHPRISVAINENFLPLTYFDDDGNFRGLSADVLAKISLRTGLKFDVQRAESVSQLVDQVSSGKADMLAAFTPSAERESELRFTRPYLTTPFVLVTTTDGAAPQTLDQMAGKRLALIRGNVLHEYLVEQFPRVQLVTAQNAADAMSMVASGKVDGAINSLINARYLISRQYRGQLQVSSTVGTQPARIALATNRGALELYSILDKALLSISPEEMDELTNRWRAEVVVDSSYWLRHRSAIIQGFVIAGVLLLVALGWIAYLRMLIRKRRQAELALNDQMEFMRVLIDGTPHPIYVRDREGRLVTCNSGYLQVFGVERDAVVGKTVTDGVLSNAAEARGYAEDYRQVMQSGVARIEDRQLSLADGRVLTIYHWMLPYRGSHGEVSGMISGWIDVSERQQLLQQLRVAKDGADDANRAKTTFLATMSHEIRTPMNAVIGMLELAMKKADQGVLDRFAIEVASGAARGLLDLIGDILDIARIESGRLSLAPERANLRELIESVVRIFEGLARQKHLRLQLDLDALANADVLIDPLRFKQVLSNLLSNAIKFTDAGQVRVQVRVDQAQGERMLVCLRVEDSGRGICAEDQQRLFTPFTQAANQGPSPQGGSGLGLVISRTLCEMMGGSLTMSSEPGQGTQIEVRLSLPILPPQARVAVAEVEPVMVSQALNILVIDDYPANRLLLSQQLSYLGHRVTDAEDGAHGLRAWRSESFDVVITDCNMPIMNGYELARAIRDEEAARGLPRSLVLGFTANALAEEKERCAQAGMDDCLFKPISLKDLNARLASVEPQSRPELEGDDASLAESSADFDLSSLEQLTRGDAASIKSLLTDLATSNEEDMAKLMRLFTLHDLSGLADLAHRVKGGARIIKAKSLIQACELLEVACEGSDSGALTEAVDALQQAMEHLAAQLQPYLAD</sequence>
<dbReference type="Gene3D" id="1.20.120.160">
    <property type="entry name" value="HPT domain"/>
    <property type="match status" value="1"/>
</dbReference>
<dbReference type="CDD" id="cd13707">
    <property type="entry name" value="PBP2_BvgS_D2"/>
    <property type="match status" value="1"/>
</dbReference>
<dbReference type="GO" id="GO:0005524">
    <property type="term" value="F:ATP binding"/>
    <property type="evidence" value="ECO:0007669"/>
    <property type="project" value="UniProtKB-KW"/>
</dbReference>
<evidence type="ECO:0000256" key="9">
    <source>
        <dbReference type="ARBA" id="ARBA00022729"/>
    </source>
</evidence>
<dbReference type="GO" id="GO:0009927">
    <property type="term" value="F:histidine phosphotransfer kinase activity"/>
    <property type="evidence" value="ECO:0007669"/>
    <property type="project" value="TreeGrafter"/>
</dbReference>
<dbReference type="SUPFAM" id="SSF55874">
    <property type="entry name" value="ATPase domain of HSP90 chaperone/DNA topoisomerase II/histidine kinase"/>
    <property type="match status" value="1"/>
</dbReference>
<dbReference type="InterPro" id="IPR001638">
    <property type="entry name" value="Solute-binding_3/MltF_N"/>
</dbReference>
<dbReference type="GeneID" id="93488565"/>
<dbReference type="InterPro" id="IPR008207">
    <property type="entry name" value="Sig_transdc_His_kin_Hpt_dom"/>
</dbReference>
<feature type="domain" description="Histidine kinase" evidence="20">
    <location>
        <begin position="722"/>
        <end position="944"/>
    </location>
</feature>
<dbReference type="PROSITE" id="PS50110">
    <property type="entry name" value="RESPONSE_REGULATORY"/>
    <property type="match status" value="1"/>
</dbReference>
<keyword evidence="8 18" id="KW-0812">Transmembrane</keyword>
<dbReference type="PROSITE" id="PS50113">
    <property type="entry name" value="PAC"/>
    <property type="match status" value="1"/>
</dbReference>
<feature type="domain" description="PAC" evidence="23">
    <location>
        <begin position="651"/>
        <end position="704"/>
    </location>
</feature>
<evidence type="ECO:0000256" key="5">
    <source>
        <dbReference type="ARBA" id="ARBA00022519"/>
    </source>
</evidence>
<evidence type="ECO:0000256" key="19">
    <source>
        <dbReference type="SAM" id="SignalP"/>
    </source>
</evidence>
<dbReference type="Gene3D" id="3.40.50.2300">
    <property type="match status" value="1"/>
</dbReference>
<feature type="domain" description="HPt" evidence="24">
    <location>
        <begin position="1118"/>
        <end position="1211"/>
    </location>
</feature>
<dbReference type="EMBL" id="CP015852">
    <property type="protein sequence ID" value="ANH97586.1"/>
    <property type="molecule type" value="Genomic_DNA"/>
</dbReference>
<dbReference type="Pfam" id="PF00072">
    <property type="entry name" value="Response_reg"/>
    <property type="match status" value="1"/>
</dbReference>
<dbReference type="CDD" id="cd00088">
    <property type="entry name" value="HPT"/>
    <property type="match status" value="1"/>
</dbReference>
<evidence type="ECO:0000256" key="7">
    <source>
        <dbReference type="ARBA" id="ARBA00022679"/>
    </source>
</evidence>
<organism evidence="25 26">
    <name type="scientific">Pseudomonas koreensis</name>
    <dbReference type="NCBI Taxonomy" id="198620"/>
    <lineage>
        <taxon>Bacteria</taxon>
        <taxon>Pseudomonadati</taxon>
        <taxon>Pseudomonadota</taxon>
        <taxon>Gammaproteobacteria</taxon>
        <taxon>Pseudomonadales</taxon>
        <taxon>Pseudomonadaceae</taxon>
        <taxon>Pseudomonas</taxon>
    </lineage>
</organism>
<dbReference type="InterPro" id="IPR003594">
    <property type="entry name" value="HATPase_dom"/>
</dbReference>
<keyword evidence="4" id="KW-1003">Cell membrane</keyword>
<dbReference type="Gene3D" id="3.30.565.10">
    <property type="entry name" value="Histidine kinase-like ATPase, C-terminal domain"/>
    <property type="match status" value="1"/>
</dbReference>
<dbReference type="GO" id="GO:0005886">
    <property type="term" value="C:plasma membrane"/>
    <property type="evidence" value="ECO:0007669"/>
    <property type="project" value="UniProtKB-SubCell"/>
</dbReference>
<feature type="transmembrane region" description="Helical" evidence="18">
    <location>
        <begin position="538"/>
        <end position="559"/>
    </location>
</feature>
<dbReference type="InterPro" id="IPR036890">
    <property type="entry name" value="HATPase_C_sf"/>
</dbReference>
<dbReference type="SUPFAM" id="SSF47226">
    <property type="entry name" value="Histidine-containing phosphotransfer domain, HPT domain"/>
    <property type="match status" value="1"/>
</dbReference>
<evidence type="ECO:0000256" key="11">
    <source>
        <dbReference type="ARBA" id="ARBA00022777"/>
    </source>
</evidence>
<dbReference type="InterPro" id="IPR001789">
    <property type="entry name" value="Sig_transdc_resp-reg_receiver"/>
</dbReference>
<comment type="catalytic activity">
    <reaction evidence="1">
        <text>ATP + protein L-histidine = ADP + protein N-phospho-L-histidine.</text>
        <dbReference type="EC" id="2.7.13.3"/>
    </reaction>
</comment>
<keyword evidence="9 19" id="KW-0732">Signal</keyword>
<evidence type="ECO:0000259" key="23">
    <source>
        <dbReference type="PROSITE" id="PS50113"/>
    </source>
</evidence>
<evidence type="ECO:0000259" key="22">
    <source>
        <dbReference type="PROSITE" id="PS50112"/>
    </source>
</evidence>
<evidence type="ECO:0000256" key="18">
    <source>
        <dbReference type="SAM" id="Phobius"/>
    </source>
</evidence>
<dbReference type="Proteomes" id="UP000078142">
    <property type="component" value="Chromosome"/>
</dbReference>
<keyword evidence="12" id="KW-0067">ATP-binding</keyword>
<dbReference type="Pfam" id="PF02518">
    <property type="entry name" value="HATPase_c"/>
    <property type="match status" value="1"/>
</dbReference>
<keyword evidence="5" id="KW-0997">Cell inner membrane</keyword>
<comment type="subcellular location">
    <subcellularLocation>
        <location evidence="2">Cell inner membrane</location>
        <topology evidence="2">Multi-pass membrane protein</topology>
    </subcellularLocation>
</comment>
<dbReference type="RefSeq" id="WP_064586834.1">
    <property type="nucleotide sequence ID" value="NZ_CP015852.1"/>
</dbReference>
<evidence type="ECO:0000256" key="10">
    <source>
        <dbReference type="ARBA" id="ARBA00022741"/>
    </source>
</evidence>
<dbReference type="InterPro" id="IPR049871">
    <property type="entry name" value="BvgS-like_periplasmic2"/>
</dbReference>
<evidence type="ECO:0000259" key="20">
    <source>
        <dbReference type="PROSITE" id="PS50109"/>
    </source>
</evidence>
<feature type="chain" id="PRO_5042241975" description="histidine kinase" evidence="19">
    <location>
        <begin position="27"/>
        <end position="1214"/>
    </location>
</feature>